<name>A0A0K3CCB6_RHOTO</name>
<evidence type="ECO:0000256" key="1">
    <source>
        <dbReference type="SAM" id="MobiDB-lite"/>
    </source>
</evidence>
<sequence length="366" mass="40018">MLVEGFKLDIDKSGRAVISSPTSKGSSRVDTRSTTFASPSKTTVFPAPRNAWPIPRHSTAARSPSQSSPSLHDAGGRVDGREEDEGRVLLSQFTFASPSPKKKRGVPLPMEQAVSWREKVQAEWVEGDNKTTAELGRASLQLDPFSPTGGQRVYEMPVPPHLVFATPRAAPTLPRLPSIGTALSTLAIDEHDGHAAPHPQVTHVAPLALVSPPSPFPALASDLLELLRRADELPDGLVNLLEACVAEGKACLETGELPHPDYPRSFGRPLRFIFETGLESYEEQREGRNYLPEFTPPPKKKRKKAGKAKGRHAEADEEEEEQDDGDSAYVPRANASRRGSVLTVMGEDFDGDGYDLRRLKRVRLTQ</sequence>
<dbReference type="AlphaFoldDB" id="A0A0K3CCB6"/>
<dbReference type="Proteomes" id="UP000199069">
    <property type="component" value="Unassembled WGS sequence"/>
</dbReference>
<dbReference type="EMBL" id="CWKI01000006">
    <property type="protein sequence ID" value="CTR07374.1"/>
    <property type="molecule type" value="Genomic_DNA"/>
</dbReference>
<feature type="compositionally biased region" description="Basic residues" evidence="1">
    <location>
        <begin position="298"/>
        <end position="310"/>
    </location>
</feature>
<dbReference type="Proteomes" id="UP000239560">
    <property type="component" value="Unassembled WGS sequence"/>
</dbReference>
<evidence type="ECO:0000313" key="5">
    <source>
        <dbReference type="Proteomes" id="UP000239560"/>
    </source>
</evidence>
<gene>
    <name evidence="2" type="primary">FGENESH: predicted gene_6.157</name>
    <name evidence="3" type="ORF">AAT19DRAFT_14657</name>
    <name evidence="2" type="ORF">BN2166_0032350</name>
</gene>
<feature type="compositionally biased region" description="Polar residues" evidence="1">
    <location>
        <begin position="19"/>
        <end position="43"/>
    </location>
</feature>
<feature type="compositionally biased region" description="Polar residues" evidence="1">
    <location>
        <begin position="60"/>
        <end position="70"/>
    </location>
</feature>
<feature type="region of interest" description="Disordered" evidence="1">
    <location>
        <begin position="284"/>
        <end position="353"/>
    </location>
</feature>
<evidence type="ECO:0000313" key="2">
    <source>
        <dbReference type="EMBL" id="CTR07374.1"/>
    </source>
</evidence>
<accession>A0A0K3CCB6</accession>
<evidence type="ECO:0000313" key="4">
    <source>
        <dbReference type="Proteomes" id="UP000199069"/>
    </source>
</evidence>
<reference evidence="3 5" key="2">
    <citation type="journal article" date="2018" name="Elife">
        <title>Functional genomics of lipid metabolism in the oleaginous yeast Rhodosporidium toruloides.</title>
        <authorList>
            <person name="Coradetti S.T."/>
            <person name="Pinel D."/>
            <person name="Geiselman G."/>
            <person name="Ito M."/>
            <person name="Mondo S."/>
            <person name="Reilly M.C."/>
            <person name="Cheng Y.F."/>
            <person name="Bauer S."/>
            <person name="Grigoriev I."/>
            <person name="Gladden J.M."/>
            <person name="Simmons B.A."/>
            <person name="Brem R."/>
            <person name="Arkin A.P."/>
            <person name="Skerker J.M."/>
        </authorList>
    </citation>
    <scope>NUCLEOTIDE SEQUENCE [LARGE SCALE GENOMIC DNA]</scope>
    <source>
        <strain evidence="3 5">NBRC 0880</strain>
    </source>
</reference>
<feature type="region of interest" description="Disordered" evidence="1">
    <location>
        <begin position="13"/>
        <end position="81"/>
    </location>
</feature>
<evidence type="ECO:0000313" key="3">
    <source>
        <dbReference type="EMBL" id="PRQ74304.1"/>
    </source>
</evidence>
<dbReference type="EMBL" id="LCTV02000006">
    <property type="protein sequence ID" value="PRQ74304.1"/>
    <property type="molecule type" value="Genomic_DNA"/>
</dbReference>
<protein>
    <submittedName>
        <fullName evidence="2 3">Sperm nuclear basic protein PL-I isoform PLIb</fullName>
    </submittedName>
</protein>
<feature type="compositionally biased region" description="Acidic residues" evidence="1">
    <location>
        <begin position="315"/>
        <end position="326"/>
    </location>
</feature>
<keyword evidence="4" id="KW-1185">Reference proteome</keyword>
<proteinExistence type="predicted"/>
<dbReference type="OrthoDB" id="2523823at2759"/>
<organism evidence="2 4">
    <name type="scientific">Rhodotorula toruloides</name>
    <name type="common">Yeast</name>
    <name type="synonym">Rhodosporidium toruloides</name>
    <dbReference type="NCBI Taxonomy" id="5286"/>
    <lineage>
        <taxon>Eukaryota</taxon>
        <taxon>Fungi</taxon>
        <taxon>Dikarya</taxon>
        <taxon>Basidiomycota</taxon>
        <taxon>Pucciniomycotina</taxon>
        <taxon>Microbotryomycetes</taxon>
        <taxon>Sporidiobolales</taxon>
        <taxon>Sporidiobolaceae</taxon>
        <taxon>Rhodotorula</taxon>
    </lineage>
</organism>
<reference evidence="2 4" key="1">
    <citation type="submission" date="2015-07" db="EMBL/GenBank/DDBJ databases">
        <authorList>
            <person name="Cajimat M.N.B."/>
            <person name="Milazzo M.L."/>
            <person name="Fulhorst C.F."/>
        </authorList>
    </citation>
    <scope>NUCLEOTIDE SEQUENCE [LARGE SCALE GENOMIC DNA]</scope>
    <source>
        <strain evidence="2">Single colony</strain>
    </source>
</reference>